<dbReference type="Proteomes" id="UP000595564">
    <property type="component" value="Chromosome"/>
</dbReference>
<gene>
    <name evidence="2" type="ORF">TTHT_0347</name>
</gene>
<proteinExistence type="predicted"/>
<evidence type="ECO:0000259" key="1">
    <source>
        <dbReference type="Pfam" id="PF12969"/>
    </source>
</evidence>
<protein>
    <recommendedName>
        <fullName evidence="1">DUF3857 domain-containing protein</fullName>
    </recommendedName>
</protein>
<accession>A0A7R6PYH9</accession>
<dbReference type="InterPro" id="IPR024618">
    <property type="entry name" value="DUF3857"/>
</dbReference>
<dbReference type="Gene3D" id="3.10.620.30">
    <property type="match status" value="1"/>
</dbReference>
<name>A0A7R6PYH9_9BACT</name>
<sequence length="524" mass="60573">MKRIGILIILFFGFTLFASQVEIVNKKIDIHVLKDGRVIEHVYEKIKINGFTGMRRAGEWFFTYNPEYTEVKVLKSVTHNSEGKVIPSPENAILDFSPYSVENAPDFSHIREKIVSHTGLEPNCVVEFEYEIRDKIPHRLVVFKDLRDRFPVKRLEVSIVDNRHCALFSNKLSLNGEGNFVVKNIVPIHTNETGEGYYEHTPYIAIIIRDPFKYMKGYLSSLDNSNFDNVIKLMGVENLSGKRFMYSVFDFVENRLNTIPLSGTTQNYKCRDFEEIVKSGYATNFEKPVLVYWLLKNRGLNPEFLISGFVFEKTLLNVQDLGVKIDGIIWPFRRGAMPFYNLDRQKVFSKTLKAKLSVNAEQDDNGFSGKYYFEGNESINFALSGLNKKSDRIVEKTNGFVVKEGEVDGKIEDKIKFSKWILNSLPVDFNYFVYYNFVEIAYPIEFIENYTIKFSKPVNAVFRSKEVRNKAGVCKIDYAVNGDVLKVKREIYLKPGFYEGKDLETLRKLLIPLASDSYNLIFLK</sequence>
<dbReference type="EMBL" id="AP017470">
    <property type="protein sequence ID" value="BBB31963.1"/>
    <property type="molecule type" value="Genomic_DNA"/>
</dbReference>
<dbReference type="KEGG" id="thyd:TTHT_0347"/>
<evidence type="ECO:0000313" key="2">
    <source>
        <dbReference type="EMBL" id="BBB31963.1"/>
    </source>
</evidence>
<keyword evidence="3" id="KW-1185">Reference proteome</keyword>
<dbReference type="RefSeq" id="WP_201328295.1">
    <property type="nucleotide sequence ID" value="NZ_AP017470.1"/>
</dbReference>
<evidence type="ECO:0000313" key="3">
    <source>
        <dbReference type="Proteomes" id="UP000595564"/>
    </source>
</evidence>
<feature type="domain" description="DUF3857" evidence="1">
    <location>
        <begin position="35"/>
        <end position="163"/>
    </location>
</feature>
<dbReference type="Pfam" id="PF12969">
    <property type="entry name" value="DUF3857"/>
    <property type="match status" value="1"/>
</dbReference>
<dbReference type="AlphaFoldDB" id="A0A7R6PYH9"/>
<organism evidence="2 3">
    <name type="scientific">Thermotomaculum hydrothermale</name>
    <dbReference type="NCBI Taxonomy" id="981385"/>
    <lineage>
        <taxon>Bacteria</taxon>
        <taxon>Pseudomonadati</taxon>
        <taxon>Acidobacteriota</taxon>
        <taxon>Holophagae</taxon>
        <taxon>Thermotomaculales</taxon>
        <taxon>Thermotomaculaceae</taxon>
        <taxon>Thermotomaculum</taxon>
    </lineage>
</organism>
<reference evidence="2 3" key="1">
    <citation type="journal article" date="2012" name="Extremophiles">
        <title>Thermotomaculum hydrothermale gen. nov., sp. nov., a novel heterotrophic thermophile within the phylum Acidobacteria from a deep-sea hydrothermal vent chimney in the Southern Okinawa Trough.</title>
        <authorList>
            <person name="Izumi H."/>
            <person name="Nunoura T."/>
            <person name="Miyazaki M."/>
            <person name="Mino S."/>
            <person name="Toki T."/>
            <person name="Takai K."/>
            <person name="Sako Y."/>
            <person name="Sawabe T."/>
            <person name="Nakagawa S."/>
        </authorList>
    </citation>
    <scope>NUCLEOTIDE SEQUENCE [LARGE SCALE GENOMIC DNA]</scope>
    <source>
        <strain evidence="2 3">AC55</strain>
    </source>
</reference>
<dbReference type="Gene3D" id="2.60.40.3140">
    <property type="match status" value="1"/>
</dbReference>